<sequence length="39" mass="4771">MMPEVTVSERLYEKLEEQTDESVEDVLWELMYQSERGYQ</sequence>
<evidence type="ECO:0000313" key="2">
    <source>
        <dbReference type="Proteomes" id="UP000006794"/>
    </source>
</evidence>
<dbReference type="AlphaFoldDB" id="F8D9B3"/>
<dbReference type="EMBL" id="CP002839">
    <property type="protein sequence ID" value="AEH36849.1"/>
    <property type="molecule type" value="Genomic_DNA"/>
</dbReference>
<reference evidence="1 2" key="1">
    <citation type="journal article" date="2012" name="Stand. Genomic Sci.">
        <title>Complete genome sequence of Halopiger xanaduensis type strain (SH-6(T)).</title>
        <authorList>
            <person name="Anderson I."/>
            <person name="Tindall B.J."/>
            <person name="Rohde M."/>
            <person name="Lucas S."/>
            <person name="Han J."/>
            <person name="Lapidus A."/>
            <person name="Cheng J.F."/>
            <person name="Goodwin L."/>
            <person name="Pitluck S."/>
            <person name="Peters L."/>
            <person name="Pati A."/>
            <person name="Mikhailova N."/>
            <person name="Pagani I."/>
            <person name="Teshima H."/>
            <person name="Han C."/>
            <person name="Tapia R."/>
            <person name="Land M."/>
            <person name="Woyke T."/>
            <person name="Klenk H.P."/>
            <person name="Kyrpides N."/>
            <person name="Ivanova N."/>
        </authorList>
    </citation>
    <scope>NUCLEOTIDE SEQUENCE [LARGE SCALE GENOMIC DNA]</scope>
    <source>
        <strain evidence="2">DSM 18323 / JCM 14033 / SH-6</strain>
    </source>
</reference>
<dbReference type="eggNOG" id="arCOG09018">
    <property type="taxonomic scope" value="Archaea"/>
</dbReference>
<protein>
    <submittedName>
        <fullName evidence="1">Uncharacterized protein</fullName>
    </submittedName>
</protein>
<evidence type="ECO:0000313" key="1">
    <source>
        <dbReference type="EMBL" id="AEH36849.1"/>
    </source>
</evidence>
<accession>F8D9B3</accession>
<keyword evidence="2" id="KW-1185">Reference proteome</keyword>
<organism evidence="1 2">
    <name type="scientific">Halopiger xanaduensis (strain DSM 18323 / JCM 14033 / SH-6)</name>
    <dbReference type="NCBI Taxonomy" id="797210"/>
    <lineage>
        <taxon>Archaea</taxon>
        <taxon>Methanobacteriati</taxon>
        <taxon>Methanobacteriota</taxon>
        <taxon>Stenosarchaea group</taxon>
        <taxon>Halobacteria</taxon>
        <taxon>Halobacteriales</taxon>
        <taxon>Natrialbaceae</taxon>
        <taxon>Halopiger</taxon>
    </lineage>
</organism>
<dbReference type="Proteomes" id="UP000006794">
    <property type="component" value="Chromosome"/>
</dbReference>
<name>F8D9B3_HALXS</name>
<gene>
    <name evidence="1" type="ordered locus">Halxa_2224</name>
</gene>
<dbReference type="KEGG" id="hxa:Halxa_2224"/>
<proteinExistence type="predicted"/>
<dbReference type="HOGENOM" id="CLU_217430_0_0_2"/>